<reference evidence="2" key="1">
    <citation type="submission" date="2022-11" db="UniProtKB">
        <authorList>
            <consortium name="WormBaseParasite"/>
        </authorList>
    </citation>
    <scope>IDENTIFICATION</scope>
</reference>
<proteinExistence type="predicted"/>
<dbReference type="Proteomes" id="UP000887579">
    <property type="component" value="Unplaced"/>
</dbReference>
<dbReference type="WBParaSite" id="ES5_v2.g28452.t1">
    <property type="protein sequence ID" value="ES5_v2.g28452.t1"/>
    <property type="gene ID" value="ES5_v2.g28452"/>
</dbReference>
<evidence type="ECO:0000313" key="2">
    <source>
        <dbReference type="WBParaSite" id="ES5_v2.g28452.t1"/>
    </source>
</evidence>
<protein>
    <submittedName>
        <fullName evidence="2">BTB domain-containing protein</fullName>
    </submittedName>
</protein>
<name>A0AC34GFK2_9BILA</name>
<evidence type="ECO:0000313" key="1">
    <source>
        <dbReference type="Proteomes" id="UP000887579"/>
    </source>
</evidence>
<sequence>MTTATNEKESSMPVAATTTINDDASSTSTSLPANNGNSIKEVLQVLYDSDKYKDLTFVVAKNEIRANELLVKTRSSVLKEKIEDSKRAPNDKIILDDQSIEDFKKFLKFLYLDDCEITQQNFTGLFLLGKKYNVPALSQKCLDIFDKHLNKNNVSIFAAAAFRNPNLSEIFQKCIDLDPNVMESMQFFYVDKYGKVEDILDASFIKQILEQPRDENAEDALFAKV</sequence>
<organism evidence="1 2">
    <name type="scientific">Panagrolaimus sp. ES5</name>
    <dbReference type="NCBI Taxonomy" id="591445"/>
    <lineage>
        <taxon>Eukaryota</taxon>
        <taxon>Metazoa</taxon>
        <taxon>Ecdysozoa</taxon>
        <taxon>Nematoda</taxon>
        <taxon>Chromadorea</taxon>
        <taxon>Rhabditida</taxon>
        <taxon>Tylenchina</taxon>
        <taxon>Panagrolaimomorpha</taxon>
        <taxon>Panagrolaimoidea</taxon>
        <taxon>Panagrolaimidae</taxon>
        <taxon>Panagrolaimus</taxon>
    </lineage>
</organism>
<accession>A0AC34GFK2</accession>